<dbReference type="Pfam" id="PF14479">
    <property type="entry name" value="HeLo"/>
    <property type="match status" value="1"/>
</dbReference>
<dbReference type="AlphaFoldDB" id="A0A6A6IHH2"/>
<keyword evidence="3" id="KW-1185">Reference proteome</keyword>
<accession>A0A6A6IHH2</accession>
<evidence type="ECO:0000313" key="2">
    <source>
        <dbReference type="EMBL" id="KAF2250055.1"/>
    </source>
</evidence>
<proteinExistence type="predicted"/>
<dbReference type="InterPro" id="IPR029498">
    <property type="entry name" value="HeLo_dom"/>
</dbReference>
<gene>
    <name evidence="2" type="ORF">BU26DRAFT_424941</name>
</gene>
<feature type="domain" description="Prion-inhibition and propagation HeLo" evidence="1">
    <location>
        <begin position="7"/>
        <end position="106"/>
    </location>
</feature>
<reference evidence="2" key="1">
    <citation type="journal article" date="2020" name="Stud. Mycol.">
        <title>101 Dothideomycetes genomes: a test case for predicting lifestyles and emergence of pathogens.</title>
        <authorList>
            <person name="Haridas S."/>
            <person name="Albert R."/>
            <person name="Binder M."/>
            <person name="Bloem J."/>
            <person name="Labutti K."/>
            <person name="Salamov A."/>
            <person name="Andreopoulos B."/>
            <person name="Baker S."/>
            <person name="Barry K."/>
            <person name="Bills G."/>
            <person name="Bluhm B."/>
            <person name="Cannon C."/>
            <person name="Castanera R."/>
            <person name="Culley D."/>
            <person name="Daum C."/>
            <person name="Ezra D."/>
            <person name="Gonzalez J."/>
            <person name="Henrissat B."/>
            <person name="Kuo A."/>
            <person name="Liang C."/>
            <person name="Lipzen A."/>
            <person name="Lutzoni F."/>
            <person name="Magnuson J."/>
            <person name="Mondo S."/>
            <person name="Nolan M."/>
            <person name="Ohm R."/>
            <person name="Pangilinan J."/>
            <person name="Park H.-J."/>
            <person name="Ramirez L."/>
            <person name="Alfaro M."/>
            <person name="Sun H."/>
            <person name="Tritt A."/>
            <person name="Yoshinaga Y."/>
            <person name="Zwiers L.-H."/>
            <person name="Turgeon B."/>
            <person name="Goodwin S."/>
            <person name="Spatafora J."/>
            <person name="Crous P."/>
            <person name="Grigoriev I."/>
        </authorList>
    </citation>
    <scope>NUCLEOTIDE SEQUENCE</scope>
    <source>
        <strain evidence="2">CBS 122368</strain>
    </source>
</reference>
<dbReference type="Gene3D" id="1.20.120.1020">
    <property type="entry name" value="Prion-inhibition and propagation, HeLo domain"/>
    <property type="match status" value="1"/>
</dbReference>
<dbReference type="EMBL" id="ML987194">
    <property type="protein sequence ID" value="KAF2250055.1"/>
    <property type="molecule type" value="Genomic_DNA"/>
</dbReference>
<dbReference type="InterPro" id="IPR038305">
    <property type="entry name" value="HeLo_sf"/>
</dbReference>
<dbReference type="GeneID" id="54576928"/>
<name>A0A6A6IHH2_9PLEO</name>
<feature type="non-terminal residue" evidence="2">
    <location>
        <position position="106"/>
    </location>
</feature>
<organism evidence="2 3">
    <name type="scientific">Trematosphaeria pertusa</name>
    <dbReference type="NCBI Taxonomy" id="390896"/>
    <lineage>
        <taxon>Eukaryota</taxon>
        <taxon>Fungi</taxon>
        <taxon>Dikarya</taxon>
        <taxon>Ascomycota</taxon>
        <taxon>Pezizomycotina</taxon>
        <taxon>Dothideomycetes</taxon>
        <taxon>Pleosporomycetidae</taxon>
        <taxon>Pleosporales</taxon>
        <taxon>Massarineae</taxon>
        <taxon>Trematosphaeriaceae</taxon>
        <taxon>Trematosphaeria</taxon>
    </lineage>
</organism>
<protein>
    <recommendedName>
        <fullName evidence="1">Prion-inhibition and propagation HeLo domain-containing protein</fullName>
    </recommendedName>
</protein>
<sequence length="106" mass="12002">MAEAAGLAVGVAALFQTCIESFKIVFAAQDFAKDFEVLNASFQQQRLRLLLWGEGVGLISRLGTKKRPYFQELDADHVRPTILKSLESIQYLLQQFKAYESKYGLR</sequence>
<dbReference type="OrthoDB" id="20872at2759"/>
<dbReference type="RefSeq" id="XP_033685059.1">
    <property type="nucleotide sequence ID" value="XM_033823598.1"/>
</dbReference>
<dbReference type="Proteomes" id="UP000800094">
    <property type="component" value="Unassembled WGS sequence"/>
</dbReference>
<evidence type="ECO:0000313" key="3">
    <source>
        <dbReference type="Proteomes" id="UP000800094"/>
    </source>
</evidence>
<evidence type="ECO:0000259" key="1">
    <source>
        <dbReference type="Pfam" id="PF14479"/>
    </source>
</evidence>